<dbReference type="PANTHER" id="PTHR43378:SF2">
    <property type="entry name" value="UDP-3-O-ACYLGLUCOSAMINE N-ACYLTRANSFERASE 1, MITOCHONDRIAL-RELATED"/>
    <property type="match status" value="1"/>
</dbReference>
<evidence type="ECO:0000256" key="1">
    <source>
        <dbReference type="ARBA" id="ARBA00022516"/>
    </source>
</evidence>
<dbReference type="OrthoDB" id="9784739at2"/>
<keyword evidence="1 7" id="KW-0444">Lipid biosynthesis</keyword>
<keyword evidence="12" id="KW-1185">Reference proteome</keyword>
<evidence type="ECO:0000259" key="9">
    <source>
        <dbReference type="Pfam" id="PF04613"/>
    </source>
</evidence>
<keyword evidence="6 7" id="KW-0012">Acyltransferase</keyword>
<evidence type="ECO:0000256" key="8">
    <source>
        <dbReference type="SAM" id="MobiDB-lite"/>
    </source>
</evidence>
<dbReference type="CDD" id="cd03352">
    <property type="entry name" value="LbH_LpxD"/>
    <property type="match status" value="1"/>
</dbReference>
<feature type="region of interest" description="Disordered" evidence="8">
    <location>
        <begin position="355"/>
        <end position="388"/>
    </location>
</feature>
<comment type="function">
    <text evidence="7">Catalyzes the N-acylation of UDP-3-O-acylglucosamine using 3-hydroxyacyl-ACP as the acyl donor. Is involved in the biosynthesis of lipid A, a phosphorylated glycolipid that anchors the lipopolysaccharide to the outer membrane of the cell.</text>
</comment>
<accession>A0A291LZX6</accession>
<evidence type="ECO:0000256" key="4">
    <source>
        <dbReference type="ARBA" id="ARBA00022737"/>
    </source>
</evidence>
<dbReference type="PROSITE" id="PS00101">
    <property type="entry name" value="HEXAPEP_TRANSFERASES"/>
    <property type="match status" value="1"/>
</dbReference>
<keyword evidence="5 7" id="KW-0443">Lipid metabolism</keyword>
<dbReference type="InterPro" id="IPR056729">
    <property type="entry name" value="GMPPB_C"/>
</dbReference>
<dbReference type="UniPathway" id="UPA00973"/>
<gene>
    <name evidence="7" type="primary">lpxD</name>
    <name evidence="11" type="ORF">CBW24_09815</name>
</gene>
<evidence type="ECO:0000256" key="6">
    <source>
        <dbReference type="ARBA" id="ARBA00023315"/>
    </source>
</evidence>
<comment type="catalytic activity">
    <reaction evidence="7">
        <text>a UDP-3-O-[(3R)-3-hydroxyacyl]-alpha-D-glucosamine + a (3R)-hydroxyacyl-[ACP] = a UDP-2-N,3-O-bis[(3R)-3-hydroxyacyl]-alpha-D-glucosamine + holo-[ACP] + H(+)</text>
        <dbReference type="Rhea" id="RHEA:53836"/>
        <dbReference type="Rhea" id="RHEA-COMP:9685"/>
        <dbReference type="Rhea" id="RHEA-COMP:9945"/>
        <dbReference type="ChEBI" id="CHEBI:15378"/>
        <dbReference type="ChEBI" id="CHEBI:64479"/>
        <dbReference type="ChEBI" id="CHEBI:78827"/>
        <dbReference type="ChEBI" id="CHEBI:137740"/>
        <dbReference type="ChEBI" id="CHEBI:137748"/>
        <dbReference type="EC" id="2.3.1.191"/>
    </reaction>
</comment>
<dbReference type="EC" id="2.3.1.191" evidence="7"/>
<dbReference type="SUPFAM" id="SSF51161">
    <property type="entry name" value="Trimeric LpxA-like enzymes"/>
    <property type="match status" value="1"/>
</dbReference>
<proteinExistence type="inferred from homology"/>
<dbReference type="Proteomes" id="UP000219050">
    <property type="component" value="Chromosome"/>
</dbReference>
<dbReference type="RefSeq" id="WP_097373476.1">
    <property type="nucleotide sequence ID" value="NZ_CP021404.1"/>
</dbReference>
<dbReference type="HAMAP" id="MF_00523">
    <property type="entry name" value="LpxD"/>
    <property type="match status" value="1"/>
</dbReference>
<dbReference type="GO" id="GO:0016410">
    <property type="term" value="F:N-acyltransferase activity"/>
    <property type="evidence" value="ECO:0007669"/>
    <property type="project" value="InterPro"/>
</dbReference>
<dbReference type="InterPro" id="IPR011004">
    <property type="entry name" value="Trimer_LpxA-like_sf"/>
</dbReference>
<reference evidence="11 12" key="1">
    <citation type="submission" date="2017-05" db="EMBL/GenBank/DDBJ databases">
        <title>Comparative genomic and metabolic analysis of manganese-oxidizing mechanisms in Celeribater manganoxidans DY25T: its adaption to the environment of polymetallic nodule.</title>
        <authorList>
            <person name="Wang X."/>
        </authorList>
    </citation>
    <scope>NUCLEOTIDE SEQUENCE [LARGE SCALE GENOMIC DNA]</scope>
    <source>
        <strain evidence="11 12">DY25</strain>
    </source>
</reference>
<feature type="compositionally biased region" description="Basic and acidic residues" evidence="8">
    <location>
        <begin position="355"/>
        <end position="369"/>
    </location>
</feature>
<dbReference type="PANTHER" id="PTHR43378">
    <property type="entry name" value="UDP-3-O-ACYLGLUCOSAMINE N-ACYLTRANSFERASE"/>
    <property type="match status" value="1"/>
</dbReference>
<dbReference type="GO" id="GO:0016020">
    <property type="term" value="C:membrane"/>
    <property type="evidence" value="ECO:0007669"/>
    <property type="project" value="GOC"/>
</dbReference>
<organism evidence="11 12">
    <name type="scientific">Pacificitalea manganoxidans</name>
    <dbReference type="NCBI Taxonomy" id="1411902"/>
    <lineage>
        <taxon>Bacteria</taxon>
        <taxon>Pseudomonadati</taxon>
        <taxon>Pseudomonadota</taxon>
        <taxon>Alphaproteobacteria</taxon>
        <taxon>Rhodobacterales</taxon>
        <taxon>Paracoccaceae</taxon>
        <taxon>Pacificitalea</taxon>
    </lineage>
</organism>
<evidence type="ECO:0000256" key="7">
    <source>
        <dbReference type="HAMAP-Rule" id="MF_00523"/>
    </source>
</evidence>
<comment type="pathway">
    <text evidence="7">Bacterial outer membrane biogenesis; LPS lipid A biosynthesis.</text>
</comment>
<comment type="subunit">
    <text evidence="7">Homotrimer.</text>
</comment>
<sequence length="388" mass="39195">MSRRGTDHSIAEIAAALGARHAGDGTLRITGAAEPAQAGRGHLALAMDPRYADGLAQGQARAAVLWDGADWQALGLDAAIFVARPRYAMAGLTAHLAAPRAIPPGIHPSAAIDASALIGPGAAIGPFVSIGPGARIGANARIAAQASIGAGAVIGADALILEGVRIGHDVRIGDRFIAQPNAVIGGDGFSFVTPEPGAVEAVRRSLGDTGGATQSAYARIHSLGAVAIGDDVEVGANACIDRGTVADTVIGRGTKIDNLVQVGHNVRVGEDCLLCGQTGIAGSTRLGNRVVLGGQVGVTDHLTIGDDVIAGAGTLLRTNQAKGRVMLGNPAMPMAASVESYKALRRLPRLLARLGAERGTGRGTEHSAERGTGATGDNNRLPNRGETD</sequence>
<evidence type="ECO:0000256" key="5">
    <source>
        <dbReference type="ARBA" id="ARBA00023098"/>
    </source>
</evidence>
<dbReference type="InterPro" id="IPR018357">
    <property type="entry name" value="Hexapep_transf_CS"/>
</dbReference>
<evidence type="ECO:0000259" key="10">
    <source>
        <dbReference type="Pfam" id="PF25087"/>
    </source>
</evidence>
<dbReference type="Gene3D" id="2.160.10.10">
    <property type="entry name" value="Hexapeptide repeat proteins"/>
    <property type="match status" value="1"/>
</dbReference>
<dbReference type="InterPro" id="IPR001451">
    <property type="entry name" value="Hexapep"/>
</dbReference>
<keyword evidence="2 7" id="KW-0441">Lipid A biosynthesis</keyword>
<dbReference type="AlphaFoldDB" id="A0A291LZX6"/>
<feature type="active site" description="Proton acceptor" evidence="7">
    <location>
        <position position="264"/>
    </location>
</feature>
<dbReference type="InterPro" id="IPR020573">
    <property type="entry name" value="UDP_GlcNAc_AcTrfase_non-rep"/>
</dbReference>
<dbReference type="Pfam" id="PF04613">
    <property type="entry name" value="LpxD"/>
    <property type="match status" value="1"/>
</dbReference>
<dbReference type="GO" id="GO:0103118">
    <property type="term" value="F:UDP-3-O-[(3R)-3-hydroxyacyl]-glucosamine N-acyltransferase activity"/>
    <property type="evidence" value="ECO:0007669"/>
    <property type="project" value="UniProtKB-EC"/>
</dbReference>
<dbReference type="NCBIfam" id="NF002060">
    <property type="entry name" value="PRK00892.1"/>
    <property type="match status" value="1"/>
</dbReference>
<name>A0A291LZX6_9RHOB</name>
<dbReference type="Pfam" id="PF00132">
    <property type="entry name" value="Hexapep"/>
    <property type="match status" value="1"/>
</dbReference>
<dbReference type="Pfam" id="PF25087">
    <property type="entry name" value="GMPPB_C"/>
    <property type="match status" value="1"/>
</dbReference>
<dbReference type="EMBL" id="CP021404">
    <property type="protein sequence ID" value="ATI42276.1"/>
    <property type="molecule type" value="Genomic_DNA"/>
</dbReference>
<protein>
    <recommendedName>
        <fullName evidence="7">UDP-3-O-acylglucosamine N-acyltransferase</fullName>
        <ecNumber evidence="7">2.3.1.191</ecNumber>
    </recommendedName>
</protein>
<dbReference type="Gene3D" id="3.40.1390.10">
    <property type="entry name" value="MurE/MurF, N-terminal domain"/>
    <property type="match status" value="1"/>
</dbReference>
<evidence type="ECO:0000313" key="12">
    <source>
        <dbReference type="Proteomes" id="UP000219050"/>
    </source>
</evidence>
<dbReference type="GO" id="GO:0009245">
    <property type="term" value="P:lipid A biosynthetic process"/>
    <property type="evidence" value="ECO:0007669"/>
    <property type="project" value="UniProtKB-UniRule"/>
</dbReference>
<keyword evidence="4 7" id="KW-0677">Repeat</keyword>
<comment type="similarity">
    <text evidence="7">Belongs to the transferase hexapeptide repeat family. LpxD subfamily.</text>
</comment>
<dbReference type="NCBIfam" id="TIGR01853">
    <property type="entry name" value="lipid_A_lpxD"/>
    <property type="match status" value="1"/>
</dbReference>
<evidence type="ECO:0000256" key="2">
    <source>
        <dbReference type="ARBA" id="ARBA00022556"/>
    </source>
</evidence>
<feature type="domain" description="UDP-3-O-[3-hydroxymyristoyl] glucosamine N-acyltransferase non-repeat region" evidence="9">
    <location>
        <begin position="27"/>
        <end position="94"/>
    </location>
</feature>
<evidence type="ECO:0000256" key="3">
    <source>
        <dbReference type="ARBA" id="ARBA00022679"/>
    </source>
</evidence>
<evidence type="ECO:0000313" key="11">
    <source>
        <dbReference type="EMBL" id="ATI42276.1"/>
    </source>
</evidence>
<dbReference type="KEGG" id="cmag:CBW24_09815"/>
<dbReference type="InterPro" id="IPR007691">
    <property type="entry name" value="LpxD"/>
</dbReference>
<keyword evidence="3 7" id="KW-0808">Transferase</keyword>
<feature type="domain" description="Mannose-1-phosphate guanyltransferase C-terminal" evidence="10">
    <location>
        <begin position="108"/>
        <end position="186"/>
    </location>
</feature>